<evidence type="ECO:0000313" key="6">
    <source>
        <dbReference type="EMBL" id="KAG2382454.1"/>
    </source>
</evidence>
<feature type="region of interest" description="Disordered" evidence="4">
    <location>
        <begin position="623"/>
        <end position="683"/>
    </location>
</feature>
<dbReference type="PROSITE" id="PS50102">
    <property type="entry name" value="RRM"/>
    <property type="match status" value="2"/>
</dbReference>
<dbReference type="Proteomes" id="UP000816034">
    <property type="component" value="Unassembled WGS sequence"/>
</dbReference>
<dbReference type="SMART" id="SM00360">
    <property type="entry name" value="RRM"/>
    <property type="match status" value="3"/>
</dbReference>
<dbReference type="InterPro" id="IPR012677">
    <property type="entry name" value="Nucleotide-bd_a/b_plait_sf"/>
</dbReference>
<dbReference type="Pfam" id="PF00076">
    <property type="entry name" value="RRM_1"/>
    <property type="match status" value="2"/>
</dbReference>
<name>A0AA88GK59_NAELO</name>
<feature type="region of interest" description="Disordered" evidence="4">
    <location>
        <begin position="1"/>
        <end position="40"/>
    </location>
</feature>
<feature type="compositionally biased region" description="Low complexity" evidence="4">
    <location>
        <begin position="630"/>
        <end position="643"/>
    </location>
</feature>
<organism evidence="6 7">
    <name type="scientific">Naegleria lovaniensis</name>
    <name type="common">Amoeba</name>
    <dbReference type="NCBI Taxonomy" id="51637"/>
    <lineage>
        <taxon>Eukaryota</taxon>
        <taxon>Discoba</taxon>
        <taxon>Heterolobosea</taxon>
        <taxon>Tetramitia</taxon>
        <taxon>Eutetramitia</taxon>
        <taxon>Vahlkampfiidae</taxon>
        <taxon>Naegleria</taxon>
    </lineage>
</organism>
<dbReference type="SUPFAM" id="SSF54928">
    <property type="entry name" value="RNA-binding domain, RBD"/>
    <property type="match status" value="2"/>
</dbReference>
<dbReference type="InterPro" id="IPR000504">
    <property type="entry name" value="RRM_dom"/>
</dbReference>
<dbReference type="FunFam" id="3.30.70.330:FF:000101">
    <property type="entry name" value="Protein MEI2-like 1"/>
    <property type="match status" value="1"/>
</dbReference>
<feature type="region of interest" description="Disordered" evidence="4">
    <location>
        <begin position="132"/>
        <end position="158"/>
    </location>
</feature>
<comment type="caution">
    <text evidence="6">The sequence shown here is derived from an EMBL/GenBank/DDBJ whole genome shotgun (WGS) entry which is preliminary data.</text>
</comment>
<dbReference type="Gene3D" id="3.30.70.330">
    <property type="match status" value="3"/>
</dbReference>
<feature type="compositionally biased region" description="Polar residues" evidence="4">
    <location>
        <begin position="439"/>
        <end position="451"/>
    </location>
</feature>
<proteinExistence type="predicted"/>
<accession>A0AA88GK59</accession>
<reference evidence="6 7" key="1">
    <citation type="journal article" date="2018" name="BMC Genomics">
        <title>The genome of Naegleria lovaniensis, the basis for a comparative approach to unravel pathogenicity factors of the human pathogenic amoeba N. fowleri.</title>
        <authorList>
            <person name="Liechti N."/>
            <person name="Schurch N."/>
            <person name="Bruggmann R."/>
            <person name="Wittwer M."/>
        </authorList>
    </citation>
    <scope>NUCLEOTIDE SEQUENCE [LARGE SCALE GENOMIC DNA]</scope>
    <source>
        <strain evidence="6 7">ATCC 30569</strain>
    </source>
</reference>
<sequence length="827" mass="92249">MLLNEASNGNIGKTNNNMSMTNNSQSTAPTNTNQLFRNGSSLMDHTVPTSPLLTYSFLNSPTHTGSPLLGDTKDIPQLSLSMMNMSLNNSDNLISTSTSPSKLPFGNGTHHHQQSLSLDSDQIRQRDFTFDGSFSRQRGNSNGFPPIGGHLPKLSPRLDVNTTNTVYNQNISNGGNRYNPQSPALVPSSPFHDPNHGFVGSPLLGPNTTPNNNSARQQNIKPAFAGYSNQNMMMNNQKTLFGSAGDHVSSMDQPTSYGGVGAGGMIPISPGISPNNSPRHFEFSSGKVPHQTRALLHGGRSNSMPPIPAFSSTYSKTDGDLDRNFMKLLEDDETDAFDIGHTGWYPQNNGSYNGFGEEQYVVGQLELSPSQSSPLIGHSYHGYLDGNADYSGSSVGYKVMPPTNYSHKYSNSFGSFSGPNTSNIQISTNFNQANYANQTDIVSPTGDSTDSSEGEGKGHKHPGEYPSRTLFVRNISSNVDDQELRQLFESFGPIRQMYTSCKHRGFVMITYFDIRHAKQAKKNLQSKLIKKRKIDIHYSIPKENPPEKEQLNQETLVVFNLDPSITNEELKTIFTQFGGDVKEIRETPNKKFHKFIEFYDTRDAERAMKQLNKTELKGKKIKIEYSRPGGLRNRSSDSGSNDSPTTLGTPDAIEITTSTSLPTTPNMDVHLSSPPKNDTLLHPGIKTRRPRAISAEEKEQFKLDLEKVRCGIDKRTTLMVKNIPNKYTQKMLLETVDTEFKTSYDFFYLPIDFKNKCNVGYAFINFIDPKQIIPFVERFNNKKWEKFNSEKVCDITYARIQGKTALINHFQNSSLMCEEEDCRPIFY</sequence>
<dbReference type="AlphaFoldDB" id="A0AA88GK59"/>
<feature type="domain" description="RRM" evidence="5">
    <location>
        <begin position="554"/>
        <end position="628"/>
    </location>
</feature>
<feature type="compositionally biased region" description="Basic and acidic residues" evidence="4">
    <location>
        <begin position="454"/>
        <end position="463"/>
    </location>
</feature>
<evidence type="ECO:0000256" key="4">
    <source>
        <dbReference type="SAM" id="MobiDB-lite"/>
    </source>
</evidence>
<dbReference type="GO" id="GO:0003723">
    <property type="term" value="F:RNA binding"/>
    <property type="evidence" value="ECO:0007669"/>
    <property type="project" value="UniProtKB-UniRule"/>
</dbReference>
<evidence type="ECO:0000256" key="1">
    <source>
        <dbReference type="ARBA" id="ARBA00022737"/>
    </source>
</evidence>
<dbReference type="CDD" id="cd12529">
    <property type="entry name" value="RRM2_MEI2_like"/>
    <property type="match status" value="1"/>
</dbReference>
<evidence type="ECO:0000259" key="5">
    <source>
        <dbReference type="PROSITE" id="PS50102"/>
    </source>
</evidence>
<feature type="compositionally biased region" description="Polar residues" evidence="4">
    <location>
        <begin position="1"/>
        <end position="13"/>
    </location>
</feature>
<evidence type="ECO:0000256" key="3">
    <source>
        <dbReference type="PROSITE-ProRule" id="PRU00176"/>
    </source>
</evidence>
<feature type="compositionally biased region" description="Polar residues" evidence="4">
    <location>
        <begin position="25"/>
        <end position="40"/>
    </location>
</feature>
<evidence type="ECO:0000313" key="7">
    <source>
        <dbReference type="Proteomes" id="UP000816034"/>
    </source>
</evidence>
<feature type="domain" description="RRM" evidence="5">
    <location>
        <begin position="468"/>
        <end position="541"/>
    </location>
</feature>
<feature type="compositionally biased region" description="Low complexity" evidence="4">
    <location>
        <begin position="14"/>
        <end position="24"/>
    </location>
</feature>
<dbReference type="PANTHER" id="PTHR23189">
    <property type="entry name" value="RNA RECOGNITION MOTIF-CONTAINING"/>
    <property type="match status" value="1"/>
</dbReference>
<dbReference type="InterPro" id="IPR007201">
    <property type="entry name" value="Mei2-like_Rrm_C"/>
</dbReference>
<feature type="region of interest" description="Disordered" evidence="4">
    <location>
        <begin position="94"/>
        <end position="117"/>
    </location>
</feature>
<keyword evidence="2 3" id="KW-0694">RNA-binding</keyword>
<dbReference type="GeneID" id="68097489"/>
<evidence type="ECO:0000256" key="2">
    <source>
        <dbReference type="ARBA" id="ARBA00022884"/>
    </source>
</evidence>
<gene>
    <name evidence="6" type="ORF">C9374_005034</name>
</gene>
<dbReference type="InterPro" id="IPR034453">
    <property type="entry name" value="MEI2-like_RRM1"/>
</dbReference>
<feature type="compositionally biased region" description="Polar residues" evidence="4">
    <location>
        <begin position="132"/>
        <end position="143"/>
    </location>
</feature>
<feature type="compositionally biased region" description="Polar residues" evidence="4">
    <location>
        <begin position="655"/>
        <end position="666"/>
    </location>
</feature>
<dbReference type="InterPro" id="IPR034454">
    <property type="entry name" value="MEI2-like_RRM3"/>
</dbReference>
<feature type="region of interest" description="Disordered" evidence="4">
    <location>
        <begin position="439"/>
        <end position="466"/>
    </location>
</feature>
<dbReference type="CDD" id="cd12531">
    <property type="entry name" value="RRM3_MEI2_like"/>
    <property type="match status" value="1"/>
</dbReference>
<dbReference type="EMBL" id="PYSW02000023">
    <property type="protein sequence ID" value="KAG2382454.1"/>
    <property type="molecule type" value="Genomic_DNA"/>
</dbReference>
<keyword evidence="1" id="KW-0677">Repeat</keyword>
<dbReference type="Pfam" id="PF04059">
    <property type="entry name" value="RRM_2"/>
    <property type="match status" value="1"/>
</dbReference>
<protein>
    <recommendedName>
        <fullName evidence="5">RRM domain-containing protein</fullName>
    </recommendedName>
</protein>
<dbReference type="RefSeq" id="XP_044548133.1">
    <property type="nucleotide sequence ID" value="XM_044694740.1"/>
</dbReference>
<dbReference type="CDD" id="cd12524">
    <property type="entry name" value="RRM1_MEI2_like"/>
    <property type="match status" value="1"/>
</dbReference>
<dbReference type="InterPro" id="IPR035979">
    <property type="entry name" value="RBD_domain_sf"/>
</dbReference>
<keyword evidence="7" id="KW-1185">Reference proteome</keyword>